<evidence type="ECO:0000256" key="1">
    <source>
        <dbReference type="SAM" id="MobiDB-lite"/>
    </source>
</evidence>
<dbReference type="EMBL" id="JACTNZ010000002">
    <property type="protein sequence ID" value="KAG5560402.1"/>
    <property type="molecule type" value="Genomic_DNA"/>
</dbReference>
<organism evidence="3 4">
    <name type="scientific">Rhododendron griersonianum</name>
    <dbReference type="NCBI Taxonomy" id="479676"/>
    <lineage>
        <taxon>Eukaryota</taxon>
        <taxon>Viridiplantae</taxon>
        <taxon>Streptophyta</taxon>
        <taxon>Embryophyta</taxon>
        <taxon>Tracheophyta</taxon>
        <taxon>Spermatophyta</taxon>
        <taxon>Magnoliopsida</taxon>
        <taxon>eudicotyledons</taxon>
        <taxon>Gunneridae</taxon>
        <taxon>Pentapetalae</taxon>
        <taxon>asterids</taxon>
        <taxon>Ericales</taxon>
        <taxon>Ericaceae</taxon>
        <taxon>Ericoideae</taxon>
        <taxon>Rhodoreae</taxon>
        <taxon>Rhododendron</taxon>
    </lineage>
</organism>
<evidence type="ECO:0000259" key="2">
    <source>
        <dbReference type="Pfam" id="PF25465"/>
    </source>
</evidence>
<evidence type="ECO:0000313" key="3">
    <source>
        <dbReference type="EMBL" id="KAG5560402.1"/>
    </source>
</evidence>
<dbReference type="InterPro" id="IPR015943">
    <property type="entry name" value="WD40/YVTN_repeat-like_dom_sf"/>
</dbReference>
<dbReference type="Proteomes" id="UP000823749">
    <property type="component" value="Chromosome 2"/>
</dbReference>
<feature type="compositionally biased region" description="Basic and acidic residues" evidence="1">
    <location>
        <begin position="44"/>
        <end position="54"/>
    </location>
</feature>
<feature type="domain" description="At4g14310 8-bladed propeller" evidence="2">
    <location>
        <begin position="841"/>
        <end position="1125"/>
    </location>
</feature>
<dbReference type="Gene3D" id="2.130.10.10">
    <property type="entry name" value="YVTN repeat-like/Quinoprotein amine dehydrogenase"/>
    <property type="match status" value="1"/>
</dbReference>
<feature type="compositionally biased region" description="Basic and acidic residues" evidence="1">
    <location>
        <begin position="199"/>
        <end position="209"/>
    </location>
</feature>
<protein>
    <recommendedName>
        <fullName evidence="2">At4g14310 8-bladed propeller domain-containing protein</fullName>
    </recommendedName>
</protein>
<sequence length="1460" mass="158619">MATSSIRRARDYAPAGAGGGGGTVTAAVAAKPTKTLTPVSTLEALKRSTGKENPRPTSRGRAATAQKPAMIRPMPRIDKSTSSVPRGRCSSPSDFNRALSDLRKDARVSRVPATGVEAEQRSVSSGRRSVIQQKKVSLRDLDAKSSGGSENRVRVLTERRNSVFSEVGSERRAEISERIQQKKGSLGDLDAKSSGGSENRNRLSHERRNSAVGEVGNERRGEISEQCGSNSKGSEEVRGRVLERIQQQIGGLRDLNAKSSEGSEKVVKEWQNSVNAEVGMEKKCHSHEQSEFYTHSGEEASVRVPARIQQRKGSLKDLDVKSSGGSVNGVGGLKECANSVNAEVGMEKSGQNHKQCQLSPKGSEEARVRVSDELKGDVNLNTIPAKSCLGSHDSKRIVDSNLKVSSGLRVYEESKGRSLADPKSVSGGEVGGKELGRKTLNGSRGSEISKAKCVVEEVMGGGSINKYPSRLHEKLAFLEGKVKRIASDIKKTKEMLDKNNPDASKVILSDIQQKISGIEKAMESVNGVDGKIGVPKVTETDDVLSKSSDKSQNKEVDPSKCSVKGLNSEELEARLFPHQMLIRDRTSSKVSSNHQSDPVEPSIVSKPEEKLLGSNDENSIALEFLASLNNEQSKITRRGEIGGVEFTEVQETDGVVNSTAQDSSKTGSGGGGFEMILTTDEKLDDFDDQENRPAMIVDEEIDDSLIYQLNEIGHKTATGGWFVSEGEAVLLAHGDGSCSFYDIINCEDKAEYKPPVEVSPNLWRDCWIIRAPGADGCSGRYVVATSAGNTLDSGFCSWDFYSKDVRAFHTEDGIANYSRTALAPLPNNTIYRRNTLSSVMAPENHQWWYRPCGPLIVSTASCQKAVKVYDIRDGEQIMKWEVQKPVLAMNYSSPLQWRNRGKVVVVEAESVSLWDVSSLDSQALLSISSCGRKVSALHVNNSDAEPGGGVRQRVSSSEAEGNDGVFCTPDSINVLDFRHPSGVGLKIPKLGVNATSVFSRGDSIFIGCNNARSSGMKQPCPQVQQFSLRKQKLFGTYSLPESNAHSHYTALTQVWGNPNYVMGVCGLGLFVFDASNDDGLQQSLSTDSSNLQKVREVIGPDDLYSPSFDYSGSRVLLISRDRPALWSCQKAVKVYDISDGEQIMKWEVQKPVLAMNYSSPLQWRNRGKVVVAEAESVSLWIVSSLDSQALLSISSCGRKVSALHVNSSDAEPGGGVRQRVSSSEAEGNDGVFCTPDSINVLDFRHPSGVGLKIPKLGVIAMSVFSRGDSIFLGCNNARSLGMQQFSLRKQKLFGTYSLPESNSHSHYTALTQVLGNSNHVINLQTVREVIGPDDLYSPSFDYSGSRVLLISRDRPALWRFISLVDHSSKNLNELKTGRKVSARHVNKSDAEPGGGVRQRVSSSEAEGNDGILCIPDSINVLDFCHPSGVGLKILKLGVNATRRLHGVTVRLPDRRREQQQ</sequence>
<feature type="compositionally biased region" description="Polar residues" evidence="1">
    <location>
        <begin position="121"/>
        <end position="135"/>
    </location>
</feature>
<gene>
    <name evidence="3" type="ORF">RHGRI_003650</name>
</gene>
<feature type="region of interest" description="Disordered" evidence="1">
    <location>
        <begin position="1"/>
        <end position="236"/>
    </location>
</feature>
<feature type="compositionally biased region" description="Basic and acidic residues" evidence="1">
    <location>
        <begin position="168"/>
        <end position="180"/>
    </location>
</feature>
<dbReference type="InterPro" id="IPR057442">
    <property type="entry name" value="Beta-prop_At4g14310"/>
</dbReference>
<feature type="compositionally biased region" description="Basic and acidic residues" evidence="1">
    <location>
        <begin position="543"/>
        <end position="558"/>
    </location>
</feature>
<dbReference type="PANTHER" id="PTHR35492:SF1">
    <property type="entry name" value="TRANSDUCIN_WD40 REPEAT-LIKE SUPERFAMILY PROTEIN"/>
    <property type="match status" value="1"/>
</dbReference>
<dbReference type="SUPFAM" id="SSF50998">
    <property type="entry name" value="Quinoprotein alcohol dehydrogenase-like"/>
    <property type="match status" value="1"/>
</dbReference>
<evidence type="ECO:0000313" key="4">
    <source>
        <dbReference type="Proteomes" id="UP000823749"/>
    </source>
</evidence>
<comment type="caution">
    <text evidence="3">The sequence shown here is derived from an EMBL/GenBank/DDBJ whole genome shotgun (WGS) entry which is preliminary data.</text>
</comment>
<feature type="compositionally biased region" description="Polar residues" evidence="1">
    <location>
        <begin position="80"/>
        <end position="94"/>
    </location>
</feature>
<feature type="compositionally biased region" description="Low complexity" evidence="1">
    <location>
        <begin position="24"/>
        <end position="35"/>
    </location>
</feature>
<feature type="region of interest" description="Disordered" evidence="1">
    <location>
        <begin position="539"/>
        <end position="561"/>
    </location>
</feature>
<feature type="compositionally biased region" description="Basic and acidic residues" evidence="1">
    <location>
        <begin position="151"/>
        <end position="161"/>
    </location>
</feature>
<feature type="domain" description="At4g14310 8-bladed propeller" evidence="2">
    <location>
        <begin position="1362"/>
        <end position="1440"/>
    </location>
</feature>
<name>A0AAV6L6L5_9ERIC</name>
<proteinExistence type="predicted"/>
<accession>A0AAV6L6L5</accession>
<dbReference type="InterPro" id="IPR011047">
    <property type="entry name" value="Quinoprotein_ADH-like_sf"/>
</dbReference>
<dbReference type="PANTHER" id="PTHR35492">
    <property type="entry name" value="TRANSDUCIN/WD40 REPEAT-LIKE SUPERFAMILY PROTEIN"/>
    <property type="match status" value="1"/>
</dbReference>
<dbReference type="SUPFAM" id="SSF101908">
    <property type="entry name" value="Putative isomerase YbhE"/>
    <property type="match status" value="1"/>
</dbReference>
<reference evidence="3" key="1">
    <citation type="submission" date="2020-08" db="EMBL/GenBank/DDBJ databases">
        <title>Plant Genome Project.</title>
        <authorList>
            <person name="Zhang R.-G."/>
        </authorList>
    </citation>
    <scope>NUCLEOTIDE SEQUENCE</scope>
    <source>
        <strain evidence="3">WSP0</strain>
        <tissue evidence="3">Leaf</tissue>
    </source>
</reference>
<keyword evidence="4" id="KW-1185">Reference proteome</keyword>
<dbReference type="InterPro" id="IPR045289">
    <property type="entry name" value="At4g14310-like"/>
</dbReference>
<dbReference type="Pfam" id="PF25465">
    <property type="entry name" value="Beta-prop_At4g14310"/>
    <property type="match status" value="3"/>
</dbReference>
<feature type="domain" description="At4g14310 8-bladed propeller" evidence="2">
    <location>
        <begin position="1127"/>
        <end position="1357"/>
    </location>
</feature>
<feature type="region of interest" description="Disordered" evidence="1">
    <location>
        <begin position="415"/>
        <end position="446"/>
    </location>
</feature>